<accession>A0A8X6SWF3</accession>
<name>A0A8X6SWF3_TRICX</name>
<gene>
    <name evidence="1" type="ORF">TNCV_3993281</name>
</gene>
<evidence type="ECO:0000313" key="2">
    <source>
        <dbReference type="Proteomes" id="UP000887159"/>
    </source>
</evidence>
<protein>
    <submittedName>
        <fullName evidence="1">Uncharacterized protein</fullName>
    </submittedName>
</protein>
<keyword evidence="2" id="KW-1185">Reference proteome</keyword>
<organism evidence="1 2">
    <name type="scientific">Trichonephila clavipes</name>
    <name type="common">Golden silk orbweaver</name>
    <name type="synonym">Nephila clavipes</name>
    <dbReference type="NCBI Taxonomy" id="2585209"/>
    <lineage>
        <taxon>Eukaryota</taxon>
        <taxon>Metazoa</taxon>
        <taxon>Ecdysozoa</taxon>
        <taxon>Arthropoda</taxon>
        <taxon>Chelicerata</taxon>
        <taxon>Arachnida</taxon>
        <taxon>Araneae</taxon>
        <taxon>Araneomorphae</taxon>
        <taxon>Entelegynae</taxon>
        <taxon>Araneoidea</taxon>
        <taxon>Nephilidae</taxon>
        <taxon>Trichonephila</taxon>
    </lineage>
</organism>
<reference evidence="1" key="1">
    <citation type="submission" date="2020-08" db="EMBL/GenBank/DDBJ databases">
        <title>Multicomponent nature underlies the extraordinary mechanical properties of spider dragline silk.</title>
        <authorList>
            <person name="Kono N."/>
            <person name="Nakamura H."/>
            <person name="Mori M."/>
            <person name="Yoshida Y."/>
            <person name="Ohtoshi R."/>
            <person name="Malay A.D."/>
            <person name="Moran D.A.P."/>
            <person name="Tomita M."/>
            <person name="Numata K."/>
            <person name="Arakawa K."/>
        </authorList>
    </citation>
    <scope>NUCLEOTIDE SEQUENCE</scope>
</reference>
<dbReference type="AlphaFoldDB" id="A0A8X6SWF3"/>
<dbReference type="Proteomes" id="UP000887159">
    <property type="component" value="Unassembled WGS sequence"/>
</dbReference>
<dbReference type="EMBL" id="BMAU01021357">
    <property type="protein sequence ID" value="GFY21284.1"/>
    <property type="molecule type" value="Genomic_DNA"/>
</dbReference>
<proteinExistence type="predicted"/>
<comment type="caution">
    <text evidence="1">The sequence shown here is derived from an EMBL/GenBank/DDBJ whole genome shotgun (WGS) entry which is preliminary data.</text>
</comment>
<evidence type="ECO:0000313" key="1">
    <source>
        <dbReference type="EMBL" id="GFY21284.1"/>
    </source>
</evidence>
<sequence length="72" mass="8484">MKTTYHSRFADDFSEATAILTFTLHTKTFKIDCDNVQERLDFRNPDLTIHELIEMHEQDIKELVSVDPVRSE</sequence>